<protein>
    <submittedName>
        <fullName evidence="2">Uncharacterized protein</fullName>
    </submittedName>
</protein>
<dbReference type="EMBL" id="QCYY01002302">
    <property type="protein sequence ID" value="ROT71373.1"/>
    <property type="molecule type" value="Genomic_DNA"/>
</dbReference>
<feature type="region of interest" description="Disordered" evidence="1">
    <location>
        <begin position="1"/>
        <end position="31"/>
    </location>
</feature>
<feature type="compositionally biased region" description="Pro residues" evidence="1">
    <location>
        <begin position="519"/>
        <end position="530"/>
    </location>
</feature>
<feature type="compositionally biased region" description="Polar residues" evidence="1">
    <location>
        <begin position="408"/>
        <end position="423"/>
    </location>
</feature>
<reference evidence="2 3" key="2">
    <citation type="submission" date="2019-01" db="EMBL/GenBank/DDBJ databases">
        <title>The decoding of complex shrimp genome reveals the adaptation for benthos swimmer, frequently molting mechanism and breeding impact on genome.</title>
        <authorList>
            <person name="Sun Y."/>
            <person name="Gao Y."/>
            <person name="Yu Y."/>
        </authorList>
    </citation>
    <scope>NUCLEOTIDE SEQUENCE [LARGE SCALE GENOMIC DNA]</scope>
    <source>
        <tissue evidence="2">Muscle</tissue>
    </source>
</reference>
<feature type="region of interest" description="Disordered" evidence="1">
    <location>
        <begin position="109"/>
        <end position="166"/>
    </location>
</feature>
<feature type="compositionally biased region" description="Pro residues" evidence="1">
    <location>
        <begin position="566"/>
        <end position="576"/>
    </location>
</feature>
<feature type="compositionally biased region" description="Low complexity" evidence="1">
    <location>
        <begin position="125"/>
        <end position="153"/>
    </location>
</feature>
<dbReference type="Proteomes" id="UP000283509">
    <property type="component" value="Unassembled WGS sequence"/>
</dbReference>
<feature type="compositionally biased region" description="Basic and acidic residues" evidence="1">
    <location>
        <begin position="222"/>
        <end position="236"/>
    </location>
</feature>
<accession>A0A423T4Q3</accession>
<proteinExistence type="predicted"/>
<feature type="compositionally biased region" description="Low complexity" evidence="1">
    <location>
        <begin position="726"/>
        <end position="754"/>
    </location>
</feature>
<feature type="compositionally biased region" description="Polar residues" evidence="1">
    <location>
        <begin position="435"/>
        <end position="448"/>
    </location>
</feature>
<dbReference type="Pfam" id="PF13913">
    <property type="entry name" value="zf-C2HC_2"/>
    <property type="match status" value="1"/>
</dbReference>
<feature type="compositionally biased region" description="Low complexity" evidence="1">
    <location>
        <begin position="268"/>
        <end position="295"/>
    </location>
</feature>
<feature type="compositionally biased region" description="Pro residues" evidence="1">
    <location>
        <begin position="238"/>
        <end position="250"/>
    </location>
</feature>
<reference evidence="2 3" key="1">
    <citation type="submission" date="2018-04" db="EMBL/GenBank/DDBJ databases">
        <authorList>
            <person name="Zhang X."/>
            <person name="Yuan J."/>
            <person name="Li F."/>
            <person name="Xiang J."/>
        </authorList>
    </citation>
    <scope>NUCLEOTIDE SEQUENCE [LARGE SCALE GENOMIC DNA]</scope>
    <source>
        <tissue evidence="2">Muscle</tissue>
    </source>
</reference>
<feature type="compositionally biased region" description="Acidic residues" evidence="1">
    <location>
        <begin position="380"/>
        <end position="389"/>
    </location>
</feature>
<gene>
    <name evidence="2" type="ORF">C7M84_010299</name>
</gene>
<feature type="compositionally biased region" description="Low complexity" evidence="1">
    <location>
        <begin position="1"/>
        <end position="18"/>
    </location>
</feature>
<comment type="caution">
    <text evidence="2">The sequence shown here is derived from an EMBL/GenBank/DDBJ whole genome shotgun (WGS) entry which is preliminary data.</text>
</comment>
<feature type="region of interest" description="Disordered" evidence="1">
    <location>
        <begin position="636"/>
        <end position="689"/>
    </location>
</feature>
<feature type="region of interest" description="Disordered" evidence="1">
    <location>
        <begin position="794"/>
        <end position="817"/>
    </location>
</feature>
<evidence type="ECO:0000313" key="3">
    <source>
        <dbReference type="Proteomes" id="UP000283509"/>
    </source>
</evidence>
<name>A0A423T4Q3_PENVA</name>
<feature type="compositionally biased region" description="Low complexity" evidence="1">
    <location>
        <begin position="302"/>
        <end position="368"/>
    </location>
</feature>
<organism evidence="2 3">
    <name type="scientific">Penaeus vannamei</name>
    <name type="common">Whiteleg shrimp</name>
    <name type="synonym">Litopenaeus vannamei</name>
    <dbReference type="NCBI Taxonomy" id="6689"/>
    <lineage>
        <taxon>Eukaryota</taxon>
        <taxon>Metazoa</taxon>
        <taxon>Ecdysozoa</taxon>
        <taxon>Arthropoda</taxon>
        <taxon>Crustacea</taxon>
        <taxon>Multicrustacea</taxon>
        <taxon>Malacostraca</taxon>
        <taxon>Eumalacostraca</taxon>
        <taxon>Eucarida</taxon>
        <taxon>Decapoda</taxon>
        <taxon>Dendrobranchiata</taxon>
        <taxon>Penaeoidea</taxon>
        <taxon>Penaeidae</taxon>
        <taxon>Penaeus</taxon>
    </lineage>
</organism>
<evidence type="ECO:0000313" key="2">
    <source>
        <dbReference type="EMBL" id="ROT71373.1"/>
    </source>
</evidence>
<dbReference type="OrthoDB" id="193703at2759"/>
<evidence type="ECO:0000256" key="1">
    <source>
        <dbReference type="SAM" id="MobiDB-lite"/>
    </source>
</evidence>
<feature type="compositionally biased region" description="Low complexity" evidence="1">
    <location>
        <begin position="460"/>
        <end position="478"/>
    </location>
</feature>
<feature type="region of interest" description="Disordered" evidence="1">
    <location>
        <begin position="726"/>
        <end position="763"/>
    </location>
</feature>
<dbReference type="STRING" id="6689.A0A423T4Q3"/>
<feature type="compositionally biased region" description="Polar residues" evidence="1">
    <location>
        <begin position="479"/>
        <end position="503"/>
    </location>
</feature>
<sequence>MSSVSASVTSSSASSRSSGSRDVEPPANATQEQYDRWLAFQLAKAEDDLPPSEFNKKHRPTFRRSLSMPERAVSVQFEPFSRPLFLMHSDASFADFLHRDRACFSLVLQQDSSSDSSDSEDSDSPRSTPISKSSSDSNASSSTSNSGSALSTGARPKNAGLKKRVSFKEDGPAIRREAPVMLPCEFCDEMFAERDLMRHQTSCEQNETQLPRASLLLDPVQDPEHSLVLAEKESRPHAPTPGRTPTPVCAPPRKATAPSKSPAPVPPRSQSSGSSRRSPTPASPGPSRSYSSGWRSSRDTSRVSPKPSVVVSPSQSAGSNRPFSVSPAPSSSTSNSSVSSGSMSSSSVSTTPSTSSSASPVPAISATPELAPPDTPTTDLEYDYEDEDGPFMRPRRGRLLSSAIFSWRSISGSRRGYTRSNTAPLEDTGADEETTQVQPVITSRSATQLPAHRPSPDIETATSPQPSSSSPQLSTASQKTTSPQPSAPDTQTKQPSASPQPTQEHAETVFIKNPHKYRAPPPPQTPPNLPNLPNLKTSPSPTPNINGYIKSPTPWEKAFMSNKAASPPPTTSPTPAPEKTLANGYVNGVIKFDSKTMMNGLMSKEIEELIPCEFCKQVFSPDKFRSHQTMCEAALQPPSLRSAAPLEQPATPKGKTSAPARHNKGPAPSPPESQSVKDDRSSFSDGIRVSRRLERASSIKESRTFYGDNASLSRRWGSREVLHSNSMESSSSLASGGSAYTSHTHSTDNGGDSDNGGELDSEMCGVDRGRTRYNNTLLMEVRAALNKNSFSHVANESGSRYRERSTSRQRPASMYTSSGTWGSMFDLSSPTRSFNISDAFSSASLASKRRYIR</sequence>
<feature type="compositionally biased region" description="Polar residues" evidence="1">
    <location>
        <begin position="808"/>
        <end position="817"/>
    </location>
</feature>
<keyword evidence="3" id="KW-1185">Reference proteome</keyword>
<feature type="region of interest" description="Disordered" evidence="1">
    <location>
        <begin position="218"/>
        <end position="580"/>
    </location>
</feature>
<dbReference type="AlphaFoldDB" id="A0A423T4Q3"/>